<organism evidence="9 10">
    <name type="scientific">Periweissella cryptocerci</name>
    <dbReference type="NCBI Taxonomy" id="2506420"/>
    <lineage>
        <taxon>Bacteria</taxon>
        <taxon>Bacillati</taxon>
        <taxon>Bacillota</taxon>
        <taxon>Bacilli</taxon>
        <taxon>Lactobacillales</taxon>
        <taxon>Lactobacillaceae</taxon>
        <taxon>Periweissella</taxon>
    </lineage>
</organism>
<evidence type="ECO:0000313" key="9">
    <source>
        <dbReference type="EMBL" id="QBO36490.1"/>
    </source>
</evidence>
<keyword evidence="5 7" id="KW-0472">Membrane</keyword>
<feature type="transmembrane region" description="Helical" evidence="7">
    <location>
        <begin position="316"/>
        <end position="336"/>
    </location>
</feature>
<dbReference type="GO" id="GO:0022857">
    <property type="term" value="F:transmembrane transporter activity"/>
    <property type="evidence" value="ECO:0007669"/>
    <property type="project" value="TreeGrafter"/>
</dbReference>
<accession>A0A4P6YUQ9</accession>
<keyword evidence="2" id="KW-1003">Cell membrane</keyword>
<evidence type="ECO:0000256" key="4">
    <source>
        <dbReference type="ARBA" id="ARBA00022989"/>
    </source>
</evidence>
<evidence type="ECO:0000259" key="8">
    <source>
        <dbReference type="Pfam" id="PF02687"/>
    </source>
</evidence>
<keyword evidence="10" id="KW-1185">Reference proteome</keyword>
<evidence type="ECO:0000256" key="1">
    <source>
        <dbReference type="ARBA" id="ARBA00004651"/>
    </source>
</evidence>
<dbReference type="Proteomes" id="UP000292886">
    <property type="component" value="Chromosome"/>
</dbReference>
<comment type="subcellular location">
    <subcellularLocation>
        <location evidence="1">Cell membrane</location>
        <topology evidence="1">Multi-pass membrane protein</topology>
    </subcellularLocation>
</comment>
<dbReference type="OrthoDB" id="9812886at2"/>
<feature type="transmembrane region" description="Helical" evidence="7">
    <location>
        <begin position="456"/>
        <end position="476"/>
    </location>
</feature>
<evidence type="ECO:0000256" key="2">
    <source>
        <dbReference type="ARBA" id="ARBA00022475"/>
    </source>
</evidence>
<dbReference type="AlphaFoldDB" id="A0A4P6YUQ9"/>
<feature type="compositionally biased region" description="Gly residues" evidence="6">
    <location>
        <begin position="409"/>
        <end position="430"/>
    </location>
</feature>
<dbReference type="Pfam" id="PF02687">
    <property type="entry name" value="FtsX"/>
    <property type="match status" value="1"/>
</dbReference>
<dbReference type="RefSeq" id="WP_133363567.1">
    <property type="nucleotide sequence ID" value="NZ_CP037940.1"/>
</dbReference>
<feature type="region of interest" description="Disordered" evidence="6">
    <location>
        <begin position="118"/>
        <end position="152"/>
    </location>
</feature>
<feature type="region of interest" description="Disordered" evidence="6">
    <location>
        <begin position="397"/>
        <end position="435"/>
    </location>
</feature>
<dbReference type="InterPro" id="IPR050250">
    <property type="entry name" value="Macrolide_Exporter_MacB"/>
</dbReference>
<name>A0A4P6YUQ9_9LACO</name>
<dbReference type="PANTHER" id="PTHR30572">
    <property type="entry name" value="MEMBRANE COMPONENT OF TRANSPORTER-RELATED"/>
    <property type="match status" value="1"/>
</dbReference>
<sequence length="487" mass="50468">MNFLNRAWLNLRHKKGRSLLLVLVTSAILIFVLAGLIIQNAAVTATQNAQKSAGATVTLSANREKMFAQMQAAREAGETTRPAEATATVAQVKKIAALANVAGYSISNSASVNANGFDPIESSSSSQGGFGGGQGGTSRGGESNKPAQGDMNIAGVSTSASAAAFTGKTATLVDGRGITASDENTNNIMIEKNLADQDSLKVGDTVKVKSTDGKQKISLKIVGIYQLKSTATEGFSPIDPSNTIYASYTLANTLNGTVDQAANVTFTLSEPSKANAFVKAAKKLIDTNKLQLTADDAAYKALLTPLNNIKSFASKIVILVAVAGVIILTLIIVLMVRERRHEMGVLLSIGERKAKIVGQLFFELFAVLVISLGIAGVTGNYVGQTVGNQLVAQQTAQAKTTSETTGQPGSQGGRGMGGQLGAGGPGGMRGGMTNQASPAQLKQLNTTLNMKTLGELGGFGLVIILVAVSAASINILRLKPKRILTNE</sequence>
<evidence type="ECO:0000256" key="6">
    <source>
        <dbReference type="SAM" id="MobiDB-lite"/>
    </source>
</evidence>
<feature type="domain" description="ABC3 transporter permease C-terminal" evidence="8">
    <location>
        <begin position="316"/>
        <end position="391"/>
    </location>
</feature>
<gene>
    <name evidence="9" type="ORF">EQG49_08400</name>
</gene>
<evidence type="ECO:0000256" key="3">
    <source>
        <dbReference type="ARBA" id="ARBA00022692"/>
    </source>
</evidence>
<dbReference type="GO" id="GO:0005886">
    <property type="term" value="C:plasma membrane"/>
    <property type="evidence" value="ECO:0007669"/>
    <property type="project" value="UniProtKB-SubCell"/>
</dbReference>
<dbReference type="InterPro" id="IPR003838">
    <property type="entry name" value="ABC3_permease_C"/>
</dbReference>
<evidence type="ECO:0000313" key="10">
    <source>
        <dbReference type="Proteomes" id="UP000292886"/>
    </source>
</evidence>
<feature type="transmembrane region" description="Helical" evidence="7">
    <location>
        <begin position="356"/>
        <end position="377"/>
    </location>
</feature>
<feature type="compositionally biased region" description="Gly residues" evidence="6">
    <location>
        <begin position="128"/>
        <end position="139"/>
    </location>
</feature>
<dbReference type="EMBL" id="CP037940">
    <property type="protein sequence ID" value="QBO36490.1"/>
    <property type="molecule type" value="Genomic_DNA"/>
</dbReference>
<reference evidence="10" key="1">
    <citation type="submission" date="2019-03" db="EMBL/GenBank/DDBJ databases">
        <title>Weissella sp. 26KH-42 Genome sequencing.</title>
        <authorList>
            <person name="Heo J."/>
            <person name="Kim S.-J."/>
            <person name="Kim J.-S."/>
            <person name="Hong S.-B."/>
            <person name="Kwon S.-W."/>
        </authorList>
    </citation>
    <scope>NUCLEOTIDE SEQUENCE [LARGE SCALE GENOMIC DNA]</scope>
    <source>
        <strain evidence="10">26KH-42</strain>
    </source>
</reference>
<keyword evidence="3 7" id="KW-0812">Transmembrane</keyword>
<keyword evidence="4 7" id="KW-1133">Transmembrane helix</keyword>
<dbReference type="PANTHER" id="PTHR30572:SF9">
    <property type="entry name" value="ABC TRANSPORTER PERMEASE PROTEIN"/>
    <property type="match status" value="1"/>
</dbReference>
<dbReference type="KEGG" id="wei:EQG49_08400"/>
<protein>
    <submittedName>
        <fullName evidence="9">ABC transporter permease</fullName>
    </submittedName>
</protein>
<evidence type="ECO:0000256" key="5">
    <source>
        <dbReference type="ARBA" id="ARBA00023136"/>
    </source>
</evidence>
<evidence type="ECO:0000256" key="7">
    <source>
        <dbReference type="SAM" id="Phobius"/>
    </source>
</evidence>
<proteinExistence type="predicted"/>